<proteinExistence type="predicted"/>
<name>A0A445MTV7_9BACT</name>
<evidence type="ECO:0000256" key="3">
    <source>
        <dbReference type="ARBA" id="ARBA00022840"/>
    </source>
</evidence>
<dbReference type="Gene3D" id="3.30.470.20">
    <property type="entry name" value="ATP-grasp fold, B domain"/>
    <property type="match status" value="1"/>
</dbReference>
<keyword evidence="2 4" id="KW-0547">Nucleotide-binding</keyword>
<evidence type="ECO:0000256" key="4">
    <source>
        <dbReference type="PROSITE-ProRule" id="PRU00409"/>
    </source>
</evidence>
<organism evidence="6">
    <name type="scientific">uncultured Desulfobacterium sp</name>
    <dbReference type="NCBI Taxonomy" id="201089"/>
    <lineage>
        <taxon>Bacteria</taxon>
        <taxon>Pseudomonadati</taxon>
        <taxon>Thermodesulfobacteriota</taxon>
        <taxon>Desulfobacteria</taxon>
        <taxon>Desulfobacterales</taxon>
        <taxon>Desulfobacteriaceae</taxon>
        <taxon>Desulfobacterium</taxon>
        <taxon>environmental samples</taxon>
    </lineage>
</organism>
<keyword evidence="6" id="KW-0456">Lyase</keyword>
<dbReference type="InterPro" id="IPR011761">
    <property type="entry name" value="ATP-grasp"/>
</dbReference>
<dbReference type="EC" id="4.3.2.1" evidence="6"/>
<evidence type="ECO:0000259" key="5">
    <source>
        <dbReference type="PROSITE" id="PS50975"/>
    </source>
</evidence>
<dbReference type="SUPFAM" id="SSF56059">
    <property type="entry name" value="Glutathione synthetase ATP-binding domain-like"/>
    <property type="match status" value="1"/>
</dbReference>
<dbReference type="AlphaFoldDB" id="A0A445MTV7"/>
<dbReference type="GO" id="GO:0046872">
    <property type="term" value="F:metal ion binding"/>
    <property type="evidence" value="ECO:0007669"/>
    <property type="project" value="InterPro"/>
</dbReference>
<dbReference type="GO" id="GO:0004056">
    <property type="term" value="F:argininosuccinate lyase activity"/>
    <property type="evidence" value="ECO:0007669"/>
    <property type="project" value="UniProtKB-EC"/>
</dbReference>
<dbReference type="GO" id="GO:0005524">
    <property type="term" value="F:ATP binding"/>
    <property type="evidence" value="ECO:0007669"/>
    <property type="project" value="UniProtKB-UniRule"/>
</dbReference>
<evidence type="ECO:0000313" key="6">
    <source>
        <dbReference type="EMBL" id="SPD72964.1"/>
    </source>
</evidence>
<keyword evidence="1" id="KW-0436">Ligase</keyword>
<keyword evidence="3 4" id="KW-0067">ATP-binding</keyword>
<feature type="domain" description="ATP-grasp" evidence="5">
    <location>
        <begin position="112"/>
        <end position="329"/>
    </location>
</feature>
<dbReference type="Pfam" id="PF13535">
    <property type="entry name" value="ATP-grasp_4"/>
    <property type="match status" value="1"/>
</dbReference>
<dbReference type="EMBL" id="OJIN01000071">
    <property type="protein sequence ID" value="SPD72964.1"/>
    <property type="molecule type" value="Genomic_DNA"/>
</dbReference>
<dbReference type="InterPro" id="IPR052032">
    <property type="entry name" value="ATP-dep_AA_Ligase"/>
</dbReference>
<reference evidence="6" key="1">
    <citation type="submission" date="2018-01" db="EMBL/GenBank/DDBJ databases">
        <authorList>
            <person name="Regsiter A."/>
            <person name="William W."/>
        </authorList>
    </citation>
    <scope>NUCLEOTIDE SEQUENCE</scope>
    <source>
        <strain evidence="6">TRIP AH-1</strain>
    </source>
</reference>
<evidence type="ECO:0000256" key="2">
    <source>
        <dbReference type="ARBA" id="ARBA00022741"/>
    </source>
</evidence>
<dbReference type="PANTHER" id="PTHR43585">
    <property type="entry name" value="FUMIPYRROLE BIOSYNTHESIS PROTEIN C"/>
    <property type="match status" value="1"/>
</dbReference>
<accession>A0A445MTV7</accession>
<dbReference type="GO" id="GO:0016874">
    <property type="term" value="F:ligase activity"/>
    <property type="evidence" value="ECO:0007669"/>
    <property type="project" value="UniProtKB-KW"/>
</dbReference>
<gene>
    <name evidence="6" type="ORF">PITCH_A1620008</name>
</gene>
<protein>
    <submittedName>
        <fullName evidence="6">Putative Argininosuccinate lyase ArgH</fullName>
        <ecNumber evidence="6">4.3.2.1</ecNumber>
    </submittedName>
</protein>
<dbReference type="PANTHER" id="PTHR43585:SF2">
    <property type="entry name" value="ATP-GRASP ENZYME FSQD"/>
    <property type="match status" value="1"/>
</dbReference>
<evidence type="ECO:0000256" key="1">
    <source>
        <dbReference type="ARBA" id="ARBA00022598"/>
    </source>
</evidence>
<sequence length="427" mass="47546">MVIVVGTTPDYIAKIHKRRPEDVAFVVNNIFIAHPLLKAVDNSHLVFTSFEDFSVIQQSVDHYLSANQIRADGIACFDCESLVIASKLAAYLGISFPELEAVKKTRNKFEMRRTLNHAGISTVDAIVASEYGEIFDFFNKRNRNIVLKPLSGSGSELVFHCQDEDEIGRAIQTMKKQLPKRSSNPLFRPIPNGNEAEKSYALLSQWLVEEFISGPEYSCDFILHKGRVKIIRSTGKTPARDQTFGSVLAYIFPAPYPDGFSVDILENVLKDAAMSLGFSIGHFMVDFVIRDGYPFILEMTPRPGGDSIPDLVELATGIDLLDLHLNASSQNYAEPLDIPAASDTFASINIFTKKKGIITGLDVSQILALPSVRSLTLRKNIGDKLSLPPDDYDNRIIGYCIIFLDQHTDITSTYYQINELIQVKTAD</sequence>
<dbReference type="PROSITE" id="PS50975">
    <property type="entry name" value="ATP_GRASP"/>
    <property type="match status" value="1"/>
</dbReference>